<dbReference type="Proteomes" id="UP000821845">
    <property type="component" value="Chromosome 8"/>
</dbReference>
<accession>A0ACB7RPE7</accession>
<name>A0ACB7RPE7_HYAAI</name>
<gene>
    <name evidence="1" type="ORF">HPB50_016323</name>
</gene>
<keyword evidence="2" id="KW-1185">Reference proteome</keyword>
<protein>
    <submittedName>
        <fullName evidence="1">Uncharacterized protein</fullName>
    </submittedName>
</protein>
<reference evidence="1" key="1">
    <citation type="submission" date="2020-05" db="EMBL/GenBank/DDBJ databases">
        <title>Large-scale comparative analyses of tick genomes elucidate their genetic diversity and vector capacities.</title>
        <authorList>
            <person name="Jia N."/>
            <person name="Wang J."/>
            <person name="Shi W."/>
            <person name="Du L."/>
            <person name="Sun Y."/>
            <person name="Zhan W."/>
            <person name="Jiang J."/>
            <person name="Wang Q."/>
            <person name="Zhang B."/>
            <person name="Ji P."/>
            <person name="Sakyi L.B."/>
            <person name="Cui X."/>
            <person name="Yuan T."/>
            <person name="Jiang B."/>
            <person name="Yang W."/>
            <person name="Lam T.T.-Y."/>
            <person name="Chang Q."/>
            <person name="Ding S."/>
            <person name="Wang X."/>
            <person name="Zhu J."/>
            <person name="Ruan X."/>
            <person name="Zhao L."/>
            <person name="Wei J."/>
            <person name="Que T."/>
            <person name="Du C."/>
            <person name="Cheng J."/>
            <person name="Dai P."/>
            <person name="Han X."/>
            <person name="Huang E."/>
            <person name="Gao Y."/>
            <person name="Liu J."/>
            <person name="Shao H."/>
            <person name="Ye R."/>
            <person name="Li L."/>
            <person name="Wei W."/>
            <person name="Wang X."/>
            <person name="Wang C."/>
            <person name="Yang T."/>
            <person name="Huo Q."/>
            <person name="Li W."/>
            <person name="Guo W."/>
            <person name="Chen H."/>
            <person name="Zhou L."/>
            <person name="Ni X."/>
            <person name="Tian J."/>
            <person name="Zhou Y."/>
            <person name="Sheng Y."/>
            <person name="Liu T."/>
            <person name="Pan Y."/>
            <person name="Xia L."/>
            <person name="Li J."/>
            <person name="Zhao F."/>
            <person name="Cao W."/>
        </authorList>
    </citation>
    <scope>NUCLEOTIDE SEQUENCE</scope>
    <source>
        <strain evidence="1">Hyas-2018</strain>
    </source>
</reference>
<dbReference type="EMBL" id="CM023488">
    <property type="protein sequence ID" value="KAH6924370.1"/>
    <property type="molecule type" value="Genomic_DNA"/>
</dbReference>
<evidence type="ECO:0000313" key="1">
    <source>
        <dbReference type="EMBL" id="KAH6924370.1"/>
    </source>
</evidence>
<evidence type="ECO:0000313" key="2">
    <source>
        <dbReference type="Proteomes" id="UP000821845"/>
    </source>
</evidence>
<sequence>MRMEHIMGRRQSPTFSPVTALATDALCNALYCLPHEEVHALDNFNFAWMLPVRGQSLLLAVETIRYSISTAQNDEERLKCVATLHAWLIPRGAYFPWFLYCRNGYLATMDSSSFAITLFGAMNSSGYTVIPGVVDAGDTLCVAGLVVLREPPFIALMCVCIWRELPFVAIHATGMTVHEAVKWPMLASLLGDLETCLLGVFNDLTEALDAAYSDVRQRNSSAAVLYENARSEQTGLRTTARYRDFYTSRKLKCCVW</sequence>
<proteinExistence type="predicted"/>
<organism evidence="1 2">
    <name type="scientific">Hyalomma asiaticum</name>
    <name type="common">Tick</name>
    <dbReference type="NCBI Taxonomy" id="266040"/>
    <lineage>
        <taxon>Eukaryota</taxon>
        <taxon>Metazoa</taxon>
        <taxon>Ecdysozoa</taxon>
        <taxon>Arthropoda</taxon>
        <taxon>Chelicerata</taxon>
        <taxon>Arachnida</taxon>
        <taxon>Acari</taxon>
        <taxon>Parasitiformes</taxon>
        <taxon>Ixodida</taxon>
        <taxon>Ixodoidea</taxon>
        <taxon>Ixodidae</taxon>
        <taxon>Hyalomminae</taxon>
        <taxon>Hyalomma</taxon>
    </lineage>
</organism>
<comment type="caution">
    <text evidence="1">The sequence shown here is derived from an EMBL/GenBank/DDBJ whole genome shotgun (WGS) entry which is preliminary data.</text>
</comment>